<sequence length="298" mass="31262">MSSTQGMRYLIWTACYIVMSNASRVHPDLDSSGKRPDSLETGSSAQTADLPGPAALLGLRVRGGLGLRRLLGLRTSQGSEVWASVVVLLVFCFCCCCCAATQRFEEDRAGRLRTGALGSSTARGTKDSGQSVGSSAVHPERAPLTPSMSSGERAGGTALFGRCSSSTPSSMLSGVGITGLPLAERSQGSSSEQPRQQGALARCKTATSKIADISMSITGKDGSFDWAAKQKDDIQPAVSGEEAQGKLHSNFLVIEKMVAAWEVQERAAESKDDLVSLRSSSVSSLLVPPSRHLSATYA</sequence>
<protein>
    <submittedName>
        <fullName evidence="2">Uncharacterized protein</fullName>
    </submittedName>
</protein>
<evidence type="ECO:0000313" key="3">
    <source>
        <dbReference type="Proteomes" id="UP001189429"/>
    </source>
</evidence>
<gene>
    <name evidence="2" type="ORF">PCOR1329_LOCUS12725</name>
</gene>
<feature type="compositionally biased region" description="Basic and acidic residues" evidence="1">
    <location>
        <begin position="27"/>
        <end position="38"/>
    </location>
</feature>
<feature type="compositionally biased region" description="Polar residues" evidence="1">
    <location>
        <begin position="117"/>
        <end position="134"/>
    </location>
</feature>
<organism evidence="2 3">
    <name type="scientific">Prorocentrum cordatum</name>
    <dbReference type="NCBI Taxonomy" id="2364126"/>
    <lineage>
        <taxon>Eukaryota</taxon>
        <taxon>Sar</taxon>
        <taxon>Alveolata</taxon>
        <taxon>Dinophyceae</taxon>
        <taxon>Prorocentrales</taxon>
        <taxon>Prorocentraceae</taxon>
        <taxon>Prorocentrum</taxon>
    </lineage>
</organism>
<dbReference type="EMBL" id="CAUYUJ010003733">
    <property type="protein sequence ID" value="CAK0806535.1"/>
    <property type="molecule type" value="Genomic_DNA"/>
</dbReference>
<feature type="region of interest" description="Disordered" evidence="1">
    <location>
        <begin position="117"/>
        <end position="152"/>
    </location>
</feature>
<comment type="caution">
    <text evidence="2">The sequence shown here is derived from an EMBL/GenBank/DDBJ whole genome shotgun (WGS) entry which is preliminary data.</text>
</comment>
<feature type="region of interest" description="Disordered" evidence="1">
    <location>
        <begin position="27"/>
        <end position="50"/>
    </location>
</feature>
<evidence type="ECO:0000313" key="2">
    <source>
        <dbReference type="EMBL" id="CAK0806535.1"/>
    </source>
</evidence>
<reference evidence="2" key="1">
    <citation type="submission" date="2023-10" db="EMBL/GenBank/DDBJ databases">
        <authorList>
            <person name="Chen Y."/>
            <person name="Shah S."/>
            <person name="Dougan E. K."/>
            <person name="Thang M."/>
            <person name="Chan C."/>
        </authorList>
    </citation>
    <scope>NUCLEOTIDE SEQUENCE [LARGE SCALE GENOMIC DNA]</scope>
</reference>
<accession>A0ABN9QKD5</accession>
<dbReference type="Proteomes" id="UP001189429">
    <property type="component" value="Unassembled WGS sequence"/>
</dbReference>
<proteinExistence type="predicted"/>
<evidence type="ECO:0000256" key="1">
    <source>
        <dbReference type="SAM" id="MobiDB-lite"/>
    </source>
</evidence>
<keyword evidence="3" id="KW-1185">Reference proteome</keyword>
<name>A0ABN9QKD5_9DINO</name>